<feature type="domain" description="TonB-dependent receptor-like beta-barrel" evidence="13">
    <location>
        <begin position="285"/>
        <end position="683"/>
    </location>
</feature>
<dbReference type="InterPro" id="IPR037066">
    <property type="entry name" value="Plug_dom_sf"/>
</dbReference>
<evidence type="ECO:0000313" key="15">
    <source>
        <dbReference type="EMBL" id="WOB09183.1"/>
    </source>
</evidence>
<keyword evidence="12" id="KW-0732">Signal</keyword>
<protein>
    <submittedName>
        <fullName evidence="15">TonB-dependent siderophore receptor</fullName>
    </submittedName>
</protein>
<evidence type="ECO:0000256" key="10">
    <source>
        <dbReference type="PROSITE-ProRule" id="PRU01360"/>
    </source>
</evidence>
<feature type="chain" id="PRO_5045545012" evidence="12">
    <location>
        <begin position="32"/>
        <end position="713"/>
    </location>
</feature>
<keyword evidence="4 10" id="KW-1134">Transmembrane beta strand</keyword>
<dbReference type="RefSeq" id="WP_316702140.1">
    <property type="nucleotide sequence ID" value="NZ_CP136336.1"/>
</dbReference>
<comment type="subcellular location">
    <subcellularLocation>
        <location evidence="1 10">Cell outer membrane</location>
        <topology evidence="1 10">Multi-pass membrane protein</topology>
    </subcellularLocation>
</comment>
<evidence type="ECO:0000256" key="5">
    <source>
        <dbReference type="ARBA" id="ARBA00022692"/>
    </source>
</evidence>
<evidence type="ECO:0000256" key="8">
    <source>
        <dbReference type="ARBA" id="ARBA00023170"/>
    </source>
</evidence>
<evidence type="ECO:0000256" key="12">
    <source>
        <dbReference type="SAM" id="SignalP"/>
    </source>
</evidence>
<reference evidence="15 16" key="1">
    <citation type="submission" date="2023-10" db="EMBL/GenBank/DDBJ databases">
        <title>Bacteria for the degradation of biodegradable plastic PBAT(Polybutylene adipate terephthalate).</title>
        <authorList>
            <person name="Weon H.-Y."/>
            <person name="Yeon J."/>
        </authorList>
    </citation>
    <scope>NUCLEOTIDE SEQUENCE [LARGE SCALE GENOMIC DNA]</scope>
    <source>
        <strain evidence="15 16">SBD 7-3</strain>
    </source>
</reference>
<dbReference type="PANTHER" id="PTHR32552">
    <property type="entry name" value="FERRICHROME IRON RECEPTOR-RELATED"/>
    <property type="match status" value="1"/>
</dbReference>
<evidence type="ECO:0000256" key="4">
    <source>
        <dbReference type="ARBA" id="ARBA00022452"/>
    </source>
</evidence>
<keyword evidence="3 10" id="KW-0813">Transport</keyword>
<evidence type="ECO:0000313" key="16">
    <source>
        <dbReference type="Proteomes" id="UP001303946"/>
    </source>
</evidence>
<accession>A0ABZ0CW25</accession>
<evidence type="ECO:0000256" key="11">
    <source>
        <dbReference type="RuleBase" id="RU003357"/>
    </source>
</evidence>
<keyword evidence="5 10" id="KW-0812">Transmembrane</keyword>
<dbReference type="CDD" id="cd01347">
    <property type="entry name" value="ligand_gated_channel"/>
    <property type="match status" value="1"/>
</dbReference>
<comment type="similarity">
    <text evidence="2 10 11">Belongs to the TonB-dependent receptor family.</text>
</comment>
<sequence length="713" mass="77197">MNSKNHPGDFHRLAAIALGVMAALSSWAAHAQDAAAPAASAASAPAVVTLPSVRVKAGASNPEGYAPPMVSASTGLSLTPRDTPQSVSVLTRTLLDDFRLDNIDRAVALAPGLSVEKVETDRTYYTVRGLAVTNFQVDGLGLPLMYGVRDGDLDTVLYQRVEVVRGANGLMSGVGSPSAAINLVRKRPTETLQAAGALSVGSWNDHRLSAEVSGPLNADGSLRGLVIAAGQDRDSYLDRYHHRKGILHGALALDLAPTTTLTLGHSVQKNRPRGVMWGALPLFYSDGSPTDYDVSTSTSPSWTYWKTDTQETYLEGRHQHDNGWTTTARFTHTDTQADSKLFYVYGTPDRGTGAGLETWPSLYTLDQREQVLDLRTTGPFTLAGRRHEAVLGASTARAKRHEVSTYGPIGAPLPDLNTWNGEFPEPAFTADGGGSDFRDRQHSVYAATRLQITDTLKFITGANATWLTGSGSAYGEPRARDDHKVVPYLGTVFDISEAWSFYASHTEIFKPQSELGADLQPLRPAEGRSSEAGLKGEWLDGRLVASLSLFTARQNNLADWVATVGPNQIYAGVDTRSQGMELEIAGAITPRLNVLAGFTQLSIKDAAGAATRTYVPRRQFSASATWRALDALKVGASLRWRDDAHRDEPGGVVIRQPAYALLDLMARYDFNERLSATLNVGNVTNEKYIASLYWTQGYYGAPRHASVSLNWRY</sequence>
<evidence type="ECO:0000256" key="3">
    <source>
        <dbReference type="ARBA" id="ARBA00022448"/>
    </source>
</evidence>
<dbReference type="NCBIfam" id="TIGR01783">
    <property type="entry name" value="TonB-siderophor"/>
    <property type="match status" value="1"/>
</dbReference>
<dbReference type="InterPro" id="IPR036942">
    <property type="entry name" value="Beta-barrel_TonB_sf"/>
</dbReference>
<dbReference type="Gene3D" id="2.170.130.10">
    <property type="entry name" value="TonB-dependent receptor, plug domain"/>
    <property type="match status" value="1"/>
</dbReference>
<dbReference type="InterPro" id="IPR000531">
    <property type="entry name" value="Beta-barrel_TonB"/>
</dbReference>
<evidence type="ECO:0000256" key="6">
    <source>
        <dbReference type="ARBA" id="ARBA00023077"/>
    </source>
</evidence>
<dbReference type="Pfam" id="PF07715">
    <property type="entry name" value="Plug"/>
    <property type="match status" value="1"/>
</dbReference>
<dbReference type="Pfam" id="PF00593">
    <property type="entry name" value="TonB_dep_Rec_b-barrel"/>
    <property type="match status" value="1"/>
</dbReference>
<dbReference type="Proteomes" id="UP001303946">
    <property type="component" value="Chromosome"/>
</dbReference>
<dbReference type="EMBL" id="CP136336">
    <property type="protein sequence ID" value="WOB09183.1"/>
    <property type="molecule type" value="Genomic_DNA"/>
</dbReference>
<dbReference type="PROSITE" id="PS52016">
    <property type="entry name" value="TONB_DEPENDENT_REC_3"/>
    <property type="match status" value="1"/>
</dbReference>
<organism evidence="15 16">
    <name type="scientific">Piscinibacter gummiphilus</name>
    <dbReference type="NCBI Taxonomy" id="946333"/>
    <lineage>
        <taxon>Bacteria</taxon>
        <taxon>Pseudomonadati</taxon>
        <taxon>Pseudomonadota</taxon>
        <taxon>Betaproteobacteria</taxon>
        <taxon>Burkholderiales</taxon>
        <taxon>Sphaerotilaceae</taxon>
        <taxon>Piscinibacter</taxon>
    </lineage>
</organism>
<keyword evidence="6 11" id="KW-0798">TonB box</keyword>
<keyword evidence="8 15" id="KW-0675">Receptor</keyword>
<gene>
    <name evidence="15" type="ORF">RXV79_03775</name>
</gene>
<evidence type="ECO:0000259" key="14">
    <source>
        <dbReference type="Pfam" id="PF07715"/>
    </source>
</evidence>
<evidence type="ECO:0000259" key="13">
    <source>
        <dbReference type="Pfam" id="PF00593"/>
    </source>
</evidence>
<feature type="signal peptide" evidence="12">
    <location>
        <begin position="1"/>
        <end position="31"/>
    </location>
</feature>
<dbReference type="InterPro" id="IPR010105">
    <property type="entry name" value="TonB_sidphr_rcpt"/>
</dbReference>
<keyword evidence="9 10" id="KW-0998">Cell outer membrane</keyword>
<feature type="domain" description="TonB-dependent receptor plug" evidence="14">
    <location>
        <begin position="80"/>
        <end position="178"/>
    </location>
</feature>
<evidence type="ECO:0000256" key="2">
    <source>
        <dbReference type="ARBA" id="ARBA00009810"/>
    </source>
</evidence>
<evidence type="ECO:0000256" key="7">
    <source>
        <dbReference type="ARBA" id="ARBA00023136"/>
    </source>
</evidence>
<proteinExistence type="inferred from homology"/>
<name>A0ABZ0CW25_9BURK</name>
<evidence type="ECO:0000256" key="1">
    <source>
        <dbReference type="ARBA" id="ARBA00004571"/>
    </source>
</evidence>
<keyword evidence="16" id="KW-1185">Reference proteome</keyword>
<evidence type="ECO:0000256" key="9">
    <source>
        <dbReference type="ARBA" id="ARBA00023237"/>
    </source>
</evidence>
<dbReference type="Gene3D" id="2.40.170.20">
    <property type="entry name" value="TonB-dependent receptor, beta-barrel domain"/>
    <property type="match status" value="1"/>
</dbReference>
<dbReference type="InterPro" id="IPR039426">
    <property type="entry name" value="TonB-dep_rcpt-like"/>
</dbReference>
<dbReference type="PANTHER" id="PTHR32552:SF74">
    <property type="entry name" value="HYDROXAMATE SIDEROPHORE RECEPTOR FHUE"/>
    <property type="match status" value="1"/>
</dbReference>
<keyword evidence="7 10" id="KW-0472">Membrane</keyword>
<dbReference type="SUPFAM" id="SSF56935">
    <property type="entry name" value="Porins"/>
    <property type="match status" value="1"/>
</dbReference>
<dbReference type="InterPro" id="IPR012910">
    <property type="entry name" value="Plug_dom"/>
</dbReference>